<proteinExistence type="predicted"/>
<sequence>MNNNIEVTVVCTAYNHEKFIRECLDSLLNQNTNFNYEVLVNDDASTDSTADILKEYVSRYPDKLRVYFQEKNLFSQGIRIVDDVLLPNAKGKYIAICEGDDKWLDNNKLQLQYDLMEKNKDCVMCTHNTLIKDVNNKRKNTYFNNWRNLHVLNDFDVFMSWKVHTSSYFIRKELVKLDSRLRGYWFGDFVRLTFLYSKGKIISIPKVMSQYNIGISTGSLDSFNKSSEEKKKKGILDRSKYLRDFNKFSNYRFNNIINKRILLTELEASSINEFEVLQCSKNKKELISAVKSISNKKEYKRYTKSLSIKGKIKNLIKYKGYFMYPIWVKLWQ</sequence>
<protein>
    <recommendedName>
        <fullName evidence="1">Glycosyltransferase 2-like domain-containing protein</fullName>
    </recommendedName>
</protein>
<dbReference type="GO" id="GO:0016758">
    <property type="term" value="F:hexosyltransferase activity"/>
    <property type="evidence" value="ECO:0007669"/>
    <property type="project" value="UniProtKB-ARBA"/>
</dbReference>
<dbReference type="Pfam" id="PF00535">
    <property type="entry name" value="Glycos_transf_2"/>
    <property type="match status" value="1"/>
</dbReference>
<dbReference type="Gene3D" id="3.90.550.10">
    <property type="entry name" value="Spore Coat Polysaccharide Biosynthesis Protein SpsA, Chain A"/>
    <property type="match status" value="1"/>
</dbReference>
<dbReference type="InterPro" id="IPR029044">
    <property type="entry name" value="Nucleotide-diphossugar_trans"/>
</dbReference>
<dbReference type="Proteomes" id="UP000235658">
    <property type="component" value="Unassembled WGS sequence"/>
</dbReference>
<dbReference type="EMBL" id="PNHP01000003">
    <property type="protein sequence ID" value="PMC81595.1"/>
    <property type="molecule type" value="Genomic_DNA"/>
</dbReference>
<dbReference type="RefSeq" id="WP_102198133.1">
    <property type="nucleotide sequence ID" value="NZ_PNHP01000003.1"/>
</dbReference>
<dbReference type="InterPro" id="IPR001173">
    <property type="entry name" value="Glyco_trans_2-like"/>
</dbReference>
<organism evidence="2 3">
    <name type="scientific">Anaerococcus hydrogenalis</name>
    <dbReference type="NCBI Taxonomy" id="33029"/>
    <lineage>
        <taxon>Bacteria</taxon>
        <taxon>Bacillati</taxon>
        <taxon>Bacillota</taxon>
        <taxon>Tissierellia</taxon>
        <taxon>Tissierellales</taxon>
        <taxon>Peptoniphilaceae</taxon>
        <taxon>Anaerococcus</taxon>
    </lineage>
</organism>
<dbReference type="PANTHER" id="PTHR22916:SF3">
    <property type="entry name" value="UDP-GLCNAC:BETAGAL BETA-1,3-N-ACETYLGLUCOSAMINYLTRANSFERASE-LIKE PROTEIN 1"/>
    <property type="match status" value="1"/>
</dbReference>
<gene>
    <name evidence="2" type="ORF">CJ192_06075</name>
</gene>
<dbReference type="PANTHER" id="PTHR22916">
    <property type="entry name" value="GLYCOSYLTRANSFERASE"/>
    <property type="match status" value="1"/>
</dbReference>
<reference evidence="2 3" key="1">
    <citation type="submission" date="2017-09" db="EMBL/GenBank/DDBJ databases">
        <title>Bacterial strain isolated from the female urinary microbiota.</title>
        <authorList>
            <person name="Thomas-White K."/>
            <person name="Kumar N."/>
            <person name="Forster S."/>
            <person name="Putonti C."/>
            <person name="Lawley T."/>
            <person name="Wolfe A.J."/>
        </authorList>
    </citation>
    <scope>NUCLEOTIDE SEQUENCE [LARGE SCALE GENOMIC DNA]</scope>
    <source>
        <strain evidence="2 3">UMB0204</strain>
    </source>
</reference>
<accession>A0A2N6UJ57</accession>
<feature type="domain" description="Glycosyltransferase 2-like" evidence="1">
    <location>
        <begin position="8"/>
        <end position="162"/>
    </location>
</feature>
<evidence type="ECO:0000259" key="1">
    <source>
        <dbReference type="Pfam" id="PF00535"/>
    </source>
</evidence>
<dbReference type="GeneID" id="84578747"/>
<evidence type="ECO:0000313" key="2">
    <source>
        <dbReference type="EMBL" id="PMC81595.1"/>
    </source>
</evidence>
<dbReference type="SUPFAM" id="SSF53448">
    <property type="entry name" value="Nucleotide-diphospho-sugar transferases"/>
    <property type="match status" value="1"/>
</dbReference>
<dbReference type="AlphaFoldDB" id="A0A2N6UJ57"/>
<evidence type="ECO:0000313" key="3">
    <source>
        <dbReference type="Proteomes" id="UP000235658"/>
    </source>
</evidence>
<name>A0A2N6UJ57_9FIRM</name>
<comment type="caution">
    <text evidence="2">The sequence shown here is derived from an EMBL/GenBank/DDBJ whole genome shotgun (WGS) entry which is preliminary data.</text>
</comment>